<evidence type="ECO:0000313" key="3">
    <source>
        <dbReference type="Proteomes" id="UP000799118"/>
    </source>
</evidence>
<evidence type="ECO:0000256" key="1">
    <source>
        <dbReference type="SAM" id="MobiDB-lite"/>
    </source>
</evidence>
<proteinExistence type="predicted"/>
<dbReference type="EMBL" id="ML769519">
    <property type="protein sequence ID" value="KAE9396117.1"/>
    <property type="molecule type" value="Genomic_DNA"/>
</dbReference>
<gene>
    <name evidence="2" type="ORF">BT96DRAFT_922360</name>
</gene>
<dbReference type="Proteomes" id="UP000799118">
    <property type="component" value="Unassembled WGS sequence"/>
</dbReference>
<organism evidence="2 3">
    <name type="scientific">Gymnopus androsaceus JB14</name>
    <dbReference type="NCBI Taxonomy" id="1447944"/>
    <lineage>
        <taxon>Eukaryota</taxon>
        <taxon>Fungi</taxon>
        <taxon>Dikarya</taxon>
        <taxon>Basidiomycota</taxon>
        <taxon>Agaricomycotina</taxon>
        <taxon>Agaricomycetes</taxon>
        <taxon>Agaricomycetidae</taxon>
        <taxon>Agaricales</taxon>
        <taxon>Marasmiineae</taxon>
        <taxon>Omphalotaceae</taxon>
        <taxon>Gymnopus</taxon>
    </lineage>
</organism>
<reference evidence="2" key="1">
    <citation type="journal article" date="2019" name="Environ. Microbiol.">
        <title>Fungal ecological strategies reflected in gene transcription - a case study of two litter decomposers.</title>
        <authorList>
            <person name="Barbi F."/>
            <person name="Kohler A."/>
            <person name="Barry K."/>
            <person name="Baskaran P."/>
            <person name="Daum C."/>
            <person name="Fauchery L."/>
            <person name="Ihrmark K."/>
            <person name="Kuo A."/>
            <person name="LaButti K."/>
            <person name="Lipzen A."/>
            <person name="Morin E."/>
            <person name="Grigoriev I.V."/>
            <person name="Henrissat B."/>
            <person name="Lindahl B."/>
            <person name="Martin F."/>
        </authorList>
    </citation>
    <scope>NUCLEOTIDE SEQUENCE</scope>
    <source>
        <strain evidence="2">JB14</strain>
    </source>
</reference>
<accession>A0A6A4HFW9</accession>
<feature type="compositionally biased region" description="Low complexity" evidence="1">
    <location>
        <begin position="390"/>
        <end position="421"/>
    </location>
</feature>
<dbReference type="AlphaFoldDB" id="A0A6A4HFW9"/>
<dbReference type="OrthoDB" id="2854787at2759"/>
<keyword evidence="3" id="KW-1185">Reference proteome</keyword>
<feature type="compositionally biased region" description="Polar residues" evidence="1">
    <location>
        <begin position="171"/>
        <end position="181"/>
    </location>
</feature>
<feature type="compositionally biased region" description="Basic and acidic residues" evidence="1">
    <location>
        <begin position="184"/>
        <end position="197"/>
    </location>
</feature>
<sequence>MSNAEVKYRKARLAVLQHASTQHLVDQDEESIEEWAKVFSFNKALYDRTMEILGNTGKRFPDTDNRVKDAFEVGDAFVLARADITWTGKWVDPRWKKAALDRAEEEKMKREKLVFDAQKIEKTVNSELDALFDIGIDEFDFGFSDSADESNTRVQPISTSSNHEKHVTLLPTPTRQPSSISLGKRKEDSDIPRDETTPARGSSASVKRARSEIFEPVEQGASTSRVSKSGNEAATSHILYGTSKGVPVALPFDYRALSSVAQAILVVGKPSIGMSALETLKYSFQTGRSLQVNKAFVEEMSEVLPKCAHCTISNKKSCVWIADRAQCKACHNQKKCSFGDTLKWMKACSWLPDKEPEDLRKLVGTISISYAGKVVTPDPFWYEKGTGAMSLSSTKPSSSSSYSGSSSSGSSSSGSSSLSSD</sequence>
<feature type="region of interest" description="Disordered" evidence="1">
    <location>
        <begin position="389"/>
        <end position="421"/>
    </location>
</feature>
<feature type="compositionally biased region" description="Polar residues" evidence="1">
    <location>
        <begin position="152"/>
        <end position="161"/>
    </location>
</feature>
<name>A0A6A4HFW9_9AGAR</name>
<protein>
    <submittedName>
        <fullName evidence="2">Uncharacterized protein</fullName>
    </submittedName>
</protein>
<evidence type="ECO:0000313" key="2">
    <source>
        <dbReference type="EMBL" id="KAE9396117.1"/>
    </source>
</evidence>
<feature type="region of interest" description="Disordered" evidence="1">
    <location>
        <begin position="147"/>
        <end position="212"/>
    </location>
</feature>